<dbReference type="STRING" id="396014.BF93_18730"/>
<accession>Z9JSN5</accession>
<dbReference type="InterPro" id="IPR007393">
    <property type="entry name" value="YlxR_dom"/>
</dbReference>
<dbReference type="eggNOG" id="COG2740">
    <property type="taxonomic scope" value="Bacteria"/>
</dbReference>
<evidence type="ECO:0000313" key="2">
    <source>
        <dbReference type="EMBL" id="EWS81204.1"/>
    </source>
</evidence>
<protein>
    <recommendedName>
        <fullName evidence="1">YlxR domain-containing protein</fullName>
    </recommendedName>
</protein>
<dbReference type="EMBL" id="JDYK01000009">
    <property type="protein sequence ID" value="EWS81204.1"/>
    <property type="molecule type" value="Genomic_DNA"/>
</dbReference>
<sequence>MGHDAERTGPERTCVGCRKAAPRAQLLRLVREETLPGAAPRIRYDPSRSAPGRGAWIHADAQCLDLAITRGGLARSFRGAVDTGLLVGDLEELAPTTSWKR</sequence>
<dbReference type="InterPro" id="IPR035931">
    <property type="entry name" value="YlxR-like_sf"/>
</dbReference>
<reference evidence="2 3" key="1">
    <citation type="submission" date="2014-02" db="EMBL/GenBank/DDBJ databases">
        <title>Genome sequence of Brachybacterium phenoliresistens strain W13A50.</title>
        <authorList>
            <person name="Wang X."/>
        </authorList>
    </citation>
    <scope>NUCLEOTIDE SEQUENCE [LARGE SCALE GENOMIC DNA]</scope>
    <source>
        <strain evidence="2 3">W13A50</strain>
    </source>
</reference>
<organism evidence="2 3">
    <name type="scientific">Brachybacterium phenoliresistens</name>
    <dbReference type="NCBI Taxonomy" id="396014"/>
    <lineage>
        <taxon>Bacteria</taxon>
        <taxon>Bacillati</taxon>
        <taxon>Actinomycetota</taxon>
        <taxon>Actinomycetes</taxon>
        <taxon>Micrococcales</taxon>
        <taxon>Dermabacteraceae</taxon>
        <taxon>Brachybacterium</taxon>
    </lineage>
</organism>
<dbReference type="OrthoDB" id="5244965at2"/>
<gene>
    <name evidence="2" type="ORF">BF93_18730</name>
</gene>
<comment type="caution">
    <text evidence="2">The sequence shown here is derived from an EMBL/GenBank/DDBJ whole genome shotgun (WGS) entry which is preliminary data.</text>
</comment>
<dbReference type="PANTHER" id="PTHR34215:SF1">
    <property type="entry name" value="YLXR DOMAIN-CONTAINING PROTEIN"/>
    <property type="match status" value="1"/>
</dbReference>
<dbReference type="PANTHER" id="PTHR34215">
    <property type="entry name" value="BLL0784 PROTEIN"/>
    <property type="match status" value="1"/>
</dbReference>
<evidence type="ECO:0000313" key="3">
    <source>
        <dbReference type="Proteomes" id="UP000023067"/>
    </source>
</evidence>
<keyword evidence="3" id="KW-1185">Reference proteome</keyword>
<dbReference type="Pfam" id="PF04296">
    <property type="entry name" value="YlxR"/>
    <property type="match status" value="1"/>
</dbReference>
<evidence type="ECO:0000259" key="1">
    <source>
        <dbReference type="Pfam" id="PF04296"/>
    </source>
</evidence>
<dbReference type="AlphaFoldDB" id="Z9JSN5"/>
<dbReference type="InterPro" id="IPR037465">
    <property type="entry name" value="YlxR"/>
</dbReference>
<name>Z9JSN5_9MICO</name>
<dbReference type="Proteomes" id="UP000023067">
    <property type="component" value="Unassembled WGS sequence"/>
</dbReference>
<proteinExistence type="predicted"/>
<feature type="domain" description="YlxR" evidence="1">
    <location>
        <begin position="12"/>
        <end position="82"/>
    </location>
</feature>
<dbReference type="HOGENOM" id="CLU_147970_0_2_11"/>
<dbReference type="RefSeq" id="WP_038372457.1">
    <property type="nucleotide sequence ID" value="NZ_KK069994.1"/>
</dbReference>
<dbReference type="Gene3D" id="3.30.1230.10">
    <property type="entry name" value="YlxR-like"/>
    <property type="match status" value="1"/>
</dbReference>
<dbReference type="SUPFAM" id="SSF64376">
    <property type="entry name" value="YlxR-like"/>
    <property type="match status" value="1"/>
</dbReference>